<organism evidence="3 4">
    <name type="scientific">Ephemerocybe angulata</name>
    <dbReference type="NCBI Taxonomy" id="980116"/>
    <lineage>
        <taxon>Eukaryota</taxon>
        <taxon>Fungi</taxon>
        <taxon>Dikarya</taxon>
        <taxon>Basidiomycota</taxon>
        <taxon>Agaricomycotina</taxon>
        <taxon>Agaricomycetes</taxon>
        <taxon>Agaricomycetidae</taxon>
        <taxon>Agaricales</taxon>
        <taxon>Agaricineae</taxon>
        <taxon>Psathyrellaceae</taxon>
        <taxon>Ephemerocybe</taxon>
    </lineage>
</organism>
<sequence length="630" mass="71500">MVVDLDMASRTRIELGRADLRRWLTSSFLTMIRAALSFGAGQLLFKSGPSFRISVEGSMWSISTQRLLRAQDGVNIQAHRARLEERLLELEAEARAIKYYQNTLASINRLPPEILYMIFLIVAERTQNQFNPSSCRGPYVDMSWLPRTTQVCRRWRDVALSWPTLWSRISFTTPELTELMLLRSKDTPISIIFETGKEGYPRHILNALVAHSHRLKAIELQGNTKPGDLDDLLSHCSGPMPILESLRLGDQHGWGFKFPGSSFPNGTPALKYLKAHGCEISSWKDLPLGTNLTTLYLGTYPGSGRPTIQELHRCLQRVPSLLTLQLMYFLPNDLQGDLRPFDRLPPVLPKLREMWFIDDVRPLSTFFRAFYVPSSTSLEIFCNRDEGDGDLSGGDLIRLLSSAWDRVIKSGCQSIGVRQDDVDPRRQIYDMCFNYHQGEEQIKENQGLCINVLGLDVDAGLLCLKRWFDLSSVRSFTGDGVVLWDTTCAIFRDLAQLAEIHLKSTVIGGFIGLVANQPAAFPAFSSLYLENVDFRHYNPGIMHGFGDIDRDGTYVATLLVESLRHRSMKKVSIEHCYNFEQRHREMMQEHLPGVEIIWDGYERLLASDEPGDVSDSEEEEENGSGEEQDD</sequence>
<dbReference type="AlphaFoldDB" id="A0A8H5B613"/>
<reference evidence="3 4" key="1">
    <citation type="journal article" date="2020" name="ISME J.">
        <title>Uncovering the hidden diversity of litter-decomposition mechanisms in mushroom-forming fungi.</title>
        <authorList>
            <person name="Floudas D."/>
            <person name="Bentzer J."/>
            <person name="Ahren D."/>
            <person name="Johansson T."/>
            <person name="Persson P."/>
            <person name="Tunlid A."/>
        </authorList>
    </citation>
    <scope>NUCLEOTIDE SEQUENCE [LARGE SCALE GENOMIC DNA]</scope>
    <source>
        <strain evidence="3 4">CBS 175.51</strain>
    </source>
</reference>
<dbReference type="InterPro" id="IPR032675">
    <property type="entry name" value="LRR_dom_sf"/>
</dbReference>
<feature type="domain" description="F-box" evidence="2">
    <location>
        <begin position="107"/>
        <end position="171"/>
    </location>
</feature>
<dbReference type="Gene3D" id="1.20.1280.50">
    <property type="match status" value="1"/>
</dbReference>
<feature type="compositionally biased region" description="Acidic residues" evidence="1">
    <location>
        <begin position="609"/>
        <end position="630"/>
    </location>
</feature>
<evidence type="ECO:0000313" key="3">
    <source>
        <dbReference type="EMBL" id="KAF5317208.1"/>
    </source>
</evidence>
<dbReference type="SUPFAM" id="SSF52058">
    <property type="entry name" value="L domain-like"/>
    <property type="match status" value="1"/>
</dbReference>
<evidence type="ECO:0000259" key="2">
    <source>
        <dbReference type="Pfam" id="PF12937"/>
    </source>
</evidence>
<dbReference type="Pfam" id="PF12937">
    <property type="entry name" value="F-box-like"/>
    <property type="match status" value="1"/>
</dbReference>
<gene>
    <name evidence="3" type="ORF">D9611_003631</name>
</gene>
<comment type="caution">
    <text evidence="3">The sequence shown here is derived from an EMBL/GenBank/DDBJ whole genome shotgun (WGS) entry which is preliminary data.</text>
</comment>
<dbReference type="InterPro" id="IPR001810">
    <property type="entry name" value="F-box_dom"/>
</dbReference>
<evidence type="ECO:0000256" key="1">
    <source>
        <dbReference type="SAM" id="MobiDB-lite"/>
    </source>
</evidence>
<protein>
    <recommendedName>
        <fullName evidence="2">F-box domain-containing protein</fullName>
    </recommendedName>
</protein>
<proteinExistence type="predicted"/>
<accession>A0A8H5B613</accession>
<dbReference type="Gene3D" id="3.80.10.10">
    <property type="entry name" value="Ribonuclease Inhibitor"/>
    <property type="match status" value="1"/>
</dbReference>
<keyword evidence="4" id="KW-1185">Reference proteome</keyword>
<dbReference type="EMBL" id="JAACJK010000219">
    <property type="protein sequence ID" value="KAF5317208.1"/>
    <property type="molecule type" value="Genomic_DNA"/>
</dbReference>
<dbReference type="Proteomes" id="UP000541558">
    <property type="component" value="Unassembled WGS sequence"/>
</dbReference>
<name>A0A8H5B613_9AGAR</name>
<evidence type="ECO:0000313" key="4">
    <source>
        <dbReference type="Proteomes" id="UP000541558"/>
    </source>
</evidence>
<dbReference type="OrthoDB" id="2914771at2759"/>
<feature type="region of interest" description="Disordered" evidence="1">
    <location>
        <begin position="607"/>
        <end position="630"/>
    </location>
</feature>